<dbReference type="InterPro" id="IPR029787">
    <property type="entry name" value="Nucleotide_cyclase"/>
</dbReference>
<dbReference type="SMART" id="SM00267">
    <property type="entry name" value="GGDEF"/>
    <property type="match status" value="1"/>
</dbReference>
<dbReference type="InterPro" id="IPR000700">
    <property type="entry name" value="PAS-assoc_C"/>
</dbReference>
<dbReference type="Proteomes" id="UP000248257">
    <property type="component" value="Unassembled WGS sequence"/>
</dbReference>
<dbReference type="OrthoDB" id="9793210at2"/>
<sequence length="578" mass="64606">MSAPHDNRLRALTHEDADFWADVVDNVLIVAVTDRKGVITYVNDKFCEISQYSREELLGHTHRILNSGEHGKAFFREMYQTLFAGRTWYGNLCNRAKDGSHYWVATTIMPHRNAKGEITGFVASRFEITELMNTKVRLKKQAATDVLTGLLNRGGFNASLVTALENAKRPHPEPQALVMFDLDGFKPVNDIHGHHAGDEVLKMIGLRLIELIGPDDAISRLGGDEFAIILRRSLKLMPLETILTKVQNLLEEPIMLESATVRISGSIGATPITAADTLEGLQKNADVAVYAAKQSGGKQARMFTPSLHKTTMERAKILTEARKGVELRQFEVYYQPILNARTGRIEQAEALMRWHHPDRGLLSAGAFTDVFADSALAQIMETHLVQSFHDDIQKWKEAGLPSLRLAVNLSHLDLLNLEQQIDLFSEIRELNLEPSTFMLEVTEQMLQGRRAEKSRLRLRALAEDGFGLAMDNFGYGTVRLSTLRELPLQSLKLDRCLVRDIATDAEARSLLAALIKLGHGYNLAVTVEGVETQEEFDTVRALGVDYVQGFFISRAVSATELIRITQRDAWNPAKTTPA</sequence>
<dbReference type="Gene3D" id="3.30.70.270">
    <property type="match status" value="1"/>
</dbReference>
<protein>
    <submittedName>
        <fullName evidence="1">GGDEF domain-containing protein</fullName>
    </submittedName>
</protein>
<evidence type="ECO:0000313" key="2">
    <source>
        <dbReference type="Proteomes" id="UP000248257"/>
    </source>
</evidence>
<dbReference type="CDD" id="cd01948">
    <property type="entry name" value="EAL"/>
    <property type="match status" value="1"/>
</dbReference>
<dbReference type="PROSITE" id="PS50112">
    <property type="entry name" value="PAS"/>
    <property type="match status" value="1"/>
</dbReference>
<dbReference type="NCBIfam" id="TIGR00229">
    <property type="entry name" value="sensory_box"/>
    <property type="match status" value="1"/>
</dbReference>
<dbReference type="Pfam" id="PF00990">
    <property type="entry name" value="GGDEF"/>
    <property type="match status" value="1"/>
</dbReference>
<dbReference type="PROSITE" id="PS50883">
    <property type="entry name" value="EAL"/>
    <property type="match status" value="1"/>
</dbReference>
<dbReference type="InterPro" id="IPR035919">
    <property type="entry name" value="EAL_sf"/>
</dbReference>
<keyword evidence="2" id="KW-1185">Reference proteome</keyword>
<dbReference type="InterPro" id="IPR043128">
    <property type="entry name" value="Rev_trsase/Diguanyl_cyclase"/>
</dbReference>
<dbReference type="Pfam" id="PF00563">
    <property type="entry name" value="EAL"/>
    <property type="match status" value="1"/>
</dbReference>
<dbReference type="CDD" id="cd01949">
    <property type="entry name" value="GGDEF"/>
    <property type="match status" value="1"/>
</dbReference>
<dbReference type="PANTHER" id="PTHR44757:SF2">
    <property type="entry name" value="BIOFILM ARCHITECTURE MAINTENANCE PROTEIN MBAA"/>
    <property type="match status" value="1"/>
</dbReference>
<dbReference type="CDD" id="cd00130">
    <property type="entry name" value="PAS"/>
    <property type="match status" value="1"/>
</dbReference>
<dbReference type="SMART" id="SM00086">
    <property type="entry name" value="PAC"/>
    <property type="match status" value="1"/>
</dbReference>
<dbReference type="InterPro" id="IPR000014">
    <property type="entry name" value="PAS"/>
</dbReference>
<dbReference type="AlphaFoldDB" id="A0A318PMX2"/>
<dbReference type="Pfam" id="PF13426">
    <property type="entry name" value="PAS_9"/>
    <property type="match status" value="1"/>
</dbReference>
<dbReference type="RefSeq" id="WP_061275945.1">
    <property type="nucleotide sequence ID" value="NZ_CBCRXN010000009.1"/>
</dbReference>
<dbReference type="SUPFAM" id="SSF141868">
    <property type="entry name" value="EAL domain-like"/>
    <property type="match status" value="1"/>
</dbReference>
<dbReference type="Gene3D" id="3.20.20.450">
    <property type="entry name" value="EAL domain"/>
    <property type="match status" value="1"/>
</dbReference>
<name>A0A318PMX2_KOMXY</name>
<dbReference type="InterPro" id="IPR000160">
    <property type="entry name" value="GGDEF_dom"/>
</dbReference>
<dbReference type="NCBIfam" id="TIGR00254">
    <property type="entry name" value="GGDEF"/>
    <property type="match status" value="1"/>
</dbReference>
<comment type="caution">
    <text evidence="1">The sequence shown here is derived from an EMBL/GenBank/DDBJ whole genome shotgun (WGS) entry which is preliminary data.</text>
</comment>
<dbReference type="InterPro" id="IPR001633">
    <property type="entry name" value="EAL_dom"/>
</dbReference>
<dbReference type="PROSITE" id="PS50887">
    <property type="entry name" value="GGDEF"/>
    <property type="match status" value="1"/>
</dbReference>
<organism evidence="1 2">
    <name type="scientific">Komagataeibacter xylinus</name>
    <name type="common">Gluconacetobacter xylinus</name>
    <dbReference type="NCBI Taxonomy" id="28448"/>
    <lineage>
        <taxon>Bacteria</taxon>
        <taxon>Pseudomonadati</taxon>
        <taxon>Pseudomonadota</taxon>
        <taxon>Alphaproteobacteria</taxon>
        <taxon>Acetobacterales</taxon>
        <taxon>Acetobacteraceae</taxon>
        <taxon>Komagataeibacter</taxon>
    </lineage>
</organism>
<dbReference type="SUPFAM" id="SSF55785">
    <property type="entry name" value="PYP-like sensor domain (PAS domain)"/>
    <property type="match status" value="1"/>
</dbReference>
<dbReference type="PANTHER" id="PTHR44757">
    <property type="entry name" value="DIGUANYLATE CYCLASE DGCP"/>
    <property type="match status" value="1"/>
</dbReference>
<proteinExistence type="predicted"/>
<reference evidence="1 2" key="1">
    <citation type="submission" date="2017-07" db="EMBL/GenBank/DDBJ databases">
        <title>A draft genome sequence of Komagataeibacter xylinus LMG 1515.</title>
        <authorList>
            <person name="Skraban J."/>
            <person name="Cleenwerck I."/>
            <person name="Vandamme P."/>
            <person name="Trcek J."/>
        </authorList>
    </citation>
    <scope>NUCLEOTIDE SEQUENCE [LARGE SCALE GENOMIC DNA]</scope>
    <source>
        <strain evidence="1 2">LMG 1515</strain>
    </source>
</reference>
<dbReference type="InterPro" id="IPR001610">
    <property type="entry name" value="PAC"/>
</dbReference>
<dbReference type="InterPro" id="IPR052155">
    <property type="entry name" value="Biofilm_reg_signaling"/>
</dbReference>
<accession>A0A318PMX2</accession>
<dbReference type="SMART" id="SM00091">
    <property type="entry name" value="PAS"/>
    <property type="match status" value="1"/>
</dbReference>
<dbReference type="EMBL" id="NKUC01000014">
    <property type="protein sequence ID" value="PYD56931.1"/>
    <property type="molecule type" value="Genomic_DNA"/>
</dbReference>
<dbReference type="PROSITE" id="PS50113">
    <property type="entry name" value="PAC"/>
    <property type="match status" value="1"/>
</dbReference>
<dbReference type="SMART" id="SM00052">
    <property type="entry name" value="EAL"/>
    <property type="match status" value="1"/>
</dbReference>
<gene>
    <name evidence="1" type="ORF">CFR75_08250</name>
</gene>
<dbReference type="SUPFAM" id="SSF55073">
    <property type="entry name" value="Nucleotide cyclase"/>
    <property type="match status" value="1"/>
</dbReference>
<dbReference type="InterPro" id="IPR035965">
    <property type="entry name" value="PAS-like_dom_sf"/>
</dbReference>
<dbReference type="STRING" id="1220579.GCA_001571345_02825"/>
<dbReference type="Gene3D" id="3.30.450.20">
    <property type="entry name" value="PAS domain"/>
    <property type="match status" value="1"/>
</dbReference>
<evidence type="ECO:0000313" key="1">
    <source>
        <dbReference type="EMBL" id="PYD56931.1"/>
    </source>
</evidence>